<dbReference type="Gene3D" id="2.60.40.4190">
    <property type="match status" value="1"/>
</dbReference>
<keyword evidence="5" id="KW-1185">Reference proteome</keyword>
<accession>A0A284VLS0</accession>
<dbReference type="Pfam" id="PF07752">
    <property type="entry name" value="S-layer"/>
    <property type="match status" value="1"/>
</dbReference>
<organism evidence="4 5">
    <name type="scientific">Candidatus Methanoperedens nitratireducens</name>
    <dbReference type="NCBI Taxonomy" id="1392998"/>
    <lineage>
        <taxon>Archaea</taxon>
        <taxon>Methanobacteriati</taxon>
        <taxon>Methanobacteriota</taxon>
        <taxon>Stenosarchaea group</taxon>
        <taxon>Methanomicrobia</taxon>
        <taxon>Methanosarcinales</taxon>
        <taxon>ANME-2 cluster</taxon>
        <taxon>Candidatus Methanoperedentaceae</taxon>
        <taxon>Candidatus Methanoperedens</taxon>
    </lineage>
</organism>
<dbReference type="InterPro" id="IPR026371">
    <property type="entry name" value="PGF_CTERM"/>
</dbReference>
<dbReference type="EMBL" id="FZMP01000079">
    <property type="protein sequence ID" value="SNQ60198.1"/>
    <property type="molecule type" value="Genomic_DNA"/>
</dbReference>
<sequence length="175" mass="18312">MTYVDSVFAGATSDMVQLRFTWAISTSVTQVKSSDTYGIFKDASIDQAAKTLSLKNTDTDVSLTKDSTQDLMGNMKFQVADSDILRFYPKVDYEISGAEVTATATAGVGATVTATVPTNVTAVPTTGVTAVTAIGTTEKPPAGTATATPKEPGFEVTLAVTGLLAVAFLVLRQRK</sequence>
<dbReference type="GO" id="GO:0030115">
    <property type="term" value="C:S-layer"/>
    <property type="evidence" value="ECO:0007669"/>
    <property type="project" value="UniProtKB-SubCell"/>
</dbReference>
<dbReference type="Proteomes" id="UP000218615">
    <property type="component" value="Unassembled WGS sequence"/>
</dbReference>
<feature type="domain" description="S-layer family duplication" evidence="2">
    <location>
        <begin position="1"/>
        <end position="81"/>
    </location>
</feature>
<evidence type="ECO:0000259" key="3">
    <source>
        <dbReference type="Pfam" id="PF18204"/>
    </source>
</evidence>
<feature type="domain" description="PGF-CTERM archaeal protein-sorting signal" evidence="3">
    <location>
        <begin position="152"/>
        <end position="172"/>
    </location>
</feature>
<gene>
    <name evidence="4" type="ORF">MNV_170001</name>
</gene>
<dbReference type="AlphaFoldDB" id="A0A284VLS0"/>
<reference evidence="5" key="1">
    <citation type="submission" date="2017-06" db="EMBL/GenBank/DDBJ databases">
        <authorList>
            <person name="Cremers G."/>
        </authorList>
    </citation>
    <scope>NUCLEOTIDE SEQUENCE [LARGE SCALE GENOMIC DNA]</scope>
</reference>
<evidence type="ECO:0000256" key="1">
    <source>
        <dbReference type="ARBA" id="ARBA00022729"/>
    </source>
</evidence>
<dbReference type="NCBIfam" id="TIGR04126">
    <property type="entry name" value="PGF_CTERM"/>
    <property type="match status" value="1"/>
</dbReference>
<name>A0A284VLS0_9EURY</name>
<dbReference type="GO" id="GO:0005886">
    <property type="term" value="C:plasma membrane"/>
    <property type="evidence" value="ECO:0007669"/>
    <property type="project" value="UniProtKB-SubCell"/>
</dbReference>
<evidence type="ECO:0000313" key="4">
    <source>
        <dbReference type="EMBL" id="SNQ60198.1"/>
    </source>
</evidence>
<evidence type="ECO:0000259" key="2">
    <source>
        <dbReference type="Pfam" id="PF07752"/>
    </source>
</evidence>
<keyword evidence="1" id="KW-0732">Signal</keyword>
<dbReference type="Pfam" id="PF18204">
    <property type="entry name" value="PGF-CTERM"/>
    <property type="match status" value="1"/>
</dbReference>
<evidence type="ECO:0000313" key="5">
    <source>
        <dbReference type="Proteomes" id="UP000218615"/>
    </source>
</evidence>
<proteinExistence type="predicted"/>
<dbReference type="InterPro" id="IPR006457">
    <property type="entry name" value="S_layer-rel_Mac"/>
</dbReference>
<protein>
    <submittedName>
        <fullName evidence="4">Uncharacterized protein</fullName>
    </submittedName>
</protein>